<keyword evidence="3" id="KW-0732">Signal</keyword>
<evidence type="ECO:0000256" key="1">
    <source>
        <dbReference type="SAM" id="MobiDB-lite"/>
    </source>
</evidence>
<organism evidence="5 6">
    <name type="scientific">Rubrivivax rivuli</name>
    <dbReference type="NCBI Taxonomy" id="1862385"/>
    <lineage>
        <taxon>Bacteria</taxon>
        <taxon>Pseudomonadati</taxon>
        <taxon>Pseudomonadota</taxon>
        <taxon>Betaproteobacteria</taxon>
        <taxon>Burkholderiales</taxon>
        <taxon>Sphaerotilaceae</taxon>
        <taxon>Rubrivivax</taxon>
    </lineage>
</organism>
<feature type="region of interest" description="Disordered" evidence="1">
    <location>
        <begin position="25"/>
        <end position="68"/>
    </location>
</feature>
<name>A0A437RJZ6_9BURK</name>
<dbReference type="SUPFAM" id="SSF54427">
    <property type="entry name" value="NTF2-like"/>
    <property type="match status" value="1"/>
</dbReference>
<feature type="domain" description="Tim44-like" evidence="4">
    <location>
        <begin position="200"/>
        <end position="331"/>
    </location>
</feature>
<feature type="signal peptide" evidence="3">
    <location>
        <begin position="1"/>
        <end position="22"/>
    </location>
</feature>
<feature type="transmembrane region" description="Helical" evidence="2">
    <location>
        <begin position="109"/>
        <end position="131"/>
    </location>
</feature>
<dbReference type="RefSeq" id="WP_128227575.1">
    <property type="nucleotide sequence ID" value="NZ_SACR01000002.1"/>
</dbReference>
<reference evidence="5 6" key="1">
    <citation type="submission" date="2019-01" db="EMBL/GenBank/DDBJ databases">
        <authorList>
            <person name="Chen W.-M."/>
        </authorList>
    </citation>
    <scope>NUCLEOTIDE SEQUENCE [LARGE SCALE GENOMIC DNA]</scope>
    <source>
        <strain evidence="5 6">KYPY4</strain>
    </source>
</reference>
<proteinExistence type="predicted"/>
<dbReference type="OrthoDB" id="5297955at2"/>
<dbReference type="Pfam" id="PF04280">
    <property type="entry name" value="Tim44"/>
    <property type="match status" value="1"/>
</dbReference>
<evidence type="ECO:0000259" key="4">
    <source>
        <dbReference type="SMART" id="SM00978"/>
    </source>
</evidence>
<dbReference type="Gene3D" id="3.10.450.240">
    <property type="match status" value="1"/>
</dbReference>
<evidence type="ECO:0000256" key="3">
    <source>
        <dbReference type="SAM" id="SignalP"/>
    </source>
</evidence>
<evidence type="ECO:0000313" key="5">
    <source>
        <dbReference type="EMBL" id="RVU47106.1"/>
    </source>
</evidence>
<dbReference type="PANTHER" id="PTHR41542">
    <property type="entry name" value="BLL5807 PROTEIN"/>
    <property type="match status" value="1"/>
</dbReference>
<feature type="compositionally biased region" description="Low complexity" evidence="1">
    <location>
        <begin position="53"/>
        <end position="68"/>
    </location>
</feature>
<dbReference type="SMART" id="SM00978">
    <property type="entry name" value="Tim44"/>
    <property type="match status" value="1"/>
</dbReference>
<evidence type="ECO:0000313" key="6">
    <source>
        <dbReference type="Proteomes" id="UP000285575"/>
    </source>
</evidence>
<dbReference type="InterPro" id="IPR007379">
    <property type="entry name" value="Tim44-like_dom"/>
</dbReference>
<dbReference type="EMBL" id="SACR01000002">
    <property type="protein sequence ID" value="RVU47106.1"/>
    <property type="molecule type" value="Genomic_DNA"/>
</dbReference>
<keyword evidence="2" id="KW-1133">Transmembrane helix</keyword>
<comment type="caution">
    <text evidence="5">The sequence shown here is derived from an EMBL/GenBank/DDBJ whole genome shotgun (WGS) entry which is preliminary data.</text>
</comment>
<keyword evidence="2" id="KW-0812">Transmembrane</keyword>
<dbReference type="AlphaFoldDB" id="A0A437RJZ6"/>
<gene>
    <name evidence="5" type="ORF">EOE66_04900</name>
</gene>
<sequence>MKTWLIGALAVAVFTTSLPFDAEAKRLGGNKSSGMQRNMPERTAPTAPPAKPATPAQGQQAAPTNAAAATPGAAAAAAPAKRSWMGPIAGLAAGLGLAALMSHLGLGEAFANFLMLALLAVAVVALGVFLMRRFGNKAGNNASMGGPALAGAGAGANGSSRGAWEVQQPAPVTPAPMERSALNEPSLPAAGAAPVAAAAAVAAPVAAAFVPAAFDAEGFARTAKMIFIRLQAANDSADLEDLKRFTTPELFASLRMDLLERGNTGQHTDVQQVEAEVLDVANEADRQIVSVRFHGLIVEEAGAAPVAFNEVWHLVKPHDDSRSWAIAGIEQLN</sequence>
<feature type="chain" id="PRO_5019382691" evidence="3">
    <location>
        <begin position="23"/>
        <end position="333"/>
    </location>
</feature>
<keyword evidence="6" id="KW-1185">Reference proteome</keyword>
<dbReference type="InterPro" id="IPR032710">
    <property type="entry name" value="NTF2-like_dom_sf"/>
</dbReference>
<evidence type="ECO:0000256" key="2">
    <source>
        <dbReference type="SAM" id="Phobius"/>
    </source>
</evidence>
<accession>A0A437RJZ6</accession>
<dbReference type="Proteomes" id="UP000285575">
    <property type="component" value="Unassembled WGS sequence"/>
</dbReference>
<keyword evidence="2" id="KW-0472">Membrane</keyword>
<dbReference type="PANTHER" id="PTHR41542:SF1">
    <property type="entry name" value="BLL5807 PROTEIN"/>
    <property type="match status" value="1"/>
</dbReference>
<protein>
    <submittedName>
        <fullName evidence="5">Tim44 domain-containing protein</fullName>
    </submittedName>
</protein>